<gene>
    <name evidence="1" type="ORF">KAOT1_10426</name>
</gene>
<dbReference type="HOGENOM" id="CLU_1314052_0_0_10"/>
<dbReference type="EMBL" id="ABIB01000016">
    <property type="protein sequence ID" value="EDP94571.1"/>
    <property type="molecule type" value="Genomic_DNA"/>
</dbReference>
<proteinExistence type="predicted"/>
<dbReference type="RefSeq" id="WP_007094642.1">
    <property type="nucleotide sequence ID" value="NZ_CP142125.1"/>
</dbReference>
<sequence length="209" mass="24011">MKTKKTITIFILFFCFFQVLEAQTLKSDIRNSVLEIGKTFVDIPSERLKQLDQIAFLIFRNTKKSSDVKIVMVDKTNQEISQQAMIWLRTGMIYYGHSNLFTIESAGVVPDNKLLSNLSDLKKFGFKIKKKRKKKLKAYEVDYGSGKWMISTKSLASLNQNQAVEIYLESISSDTSLNKKVELLFSDTNTIAREMLYIATRINSLIPKK</sequence>
<dbReference type="OrthoDB" id="1421020at2"/>
<organism evidence="1 2">
    <name type="scientific">Kordia algicida OT-1</name>
    <dbReference type="NCBI Taxonomy" id="391587"/>
    <lineage>
        <taxon>Bacteria</taxon>
        <taxon>Pseudomonadati</taxon>
        <taxon>Bacteroidota</taxon>
        <taxon>Flavobacteriia</taxon>
        <taxon>Flavobacteriales</taxon>
        <taxon>Flavobacteriaceae</taxon>
        <taxon>Kordia</taxon>
    </lineage>
</organism>
<dbReference type="STRING" id="391587.KAOT1_10426"/>
<dbReference type="eggNOG" id="ENOG5032WJK">
    <property type="taxonomic scope" value="Bacteria"/>
</dbReference>
<accession>A9EB27</accession>
<name>A9EB27_9FLAO</name>
<reference evidence="1 2" key="1">
    <citation type="journal article" date="2011" name="J. Bacteriol.">
        <title>Genome sequence of the algicidal bacterium Kordia algicida OT-1.</title>
        <authorList>
            <person name="Lee H.S."/>
            <person name="Kang S.G."/>
            <person name="Kwon K.K."/>
            <person name="Lee J.H."/>
            <person name="Kim S.J."/>
        </authorList>
    </citation>
    <scope>NUCLEOTIDE SEQUENCE [LARGE SCALE GENOMIC DNA]</scope>
    <source>
        <strain evidence="1 2">OT-1</strain>
    </source>
</reference>
<keyword evidence="2" id="KW-1185">Reference proteome</keyword>
<dbReference type="AlphaFoldDB" id="A9EB27"/>
<comment type="caution">
    <text evidence="1">The sequence shown here is derived from an EMBL/GenBank/DDBJ whole genome shotgun (WGS) entry which is preliminary data.</text>
</comment>
<evidence type="ECO:0000313" key="1">
    <source>
        <dbReference type="EMBL" id="EDP94571.1"/>
    </source>
</evidence>
<protein>
    <submittedName>
        <fullName evidence="1">Uncharacterized protein</fullName>
    </submittedName>
</protein>
<dbReference type="Proteomes" id="UP000002945">
    <property type="component" value="Unassembled WGS sequence"/>
</dbReference>
<evidence type="ECO:0000313" key="2">
    <source>
        <dbReference type="Proteomes" id="UP000002945"/>
    </source>
</evidence>